<proteinExistence type="predicted"/>
<evidence type="ECO:0000313" key="2">
    <source>
        <dbReference type="EMBL" id="KAL3803040.1"/>
    </source>
</evidence>
<evidence type="ECO:0000256" key="1">
    <source>
        <dbReference type="SAM" id="MobiDB-lite"/>
    </source>
</evidence>
<feature type="compositionally biased region" description="Polar residues" evidence="1">
    <location>
        <begin position="18"/>
        <end position="28"/>
    </location>
</feature>
<protein>
    <submittedName>
        <fullName evidence="2">Uncharacterized protein</fullName>
    </submittedName>
</protein>
<sequence length="184" mass="20426">MTRSIALTTAITYLLPSSSTGFSPTLPSRHTKKPAHPPSSPLSSTNNNEFDNFNPFQPGSKLSSKSSTGILTIGSSSTSSNITPGGQISPRAMKMKELTSSLLNSISDEESFQEILLQHEDFLLEQFENVDCVLEEGSIFTPEMSREERFERYRCVMEERIEGARVPAARSTLLKLMEFVLSRE</sequence>
<accession>A0ABD3QY63</accession>
<comment type="caution">
    <text evidence="2">The sequence shown here is derived from an EMBL/GenBank/DDBJ whole genome shotgun (WGS) entry which is preliminary data.</text>
</comment>
<feature type="compositionally biased region" description="Low complexity" evidence="1">
    <location>
        <begin position="59"/>
        <end position="80"/>
    </location>
</feature>
<dbReference type="Proteomes" id="UP001530400">
    <property type="component" value="Unassembled WGS sequence"/>
</dbReference>
<dbReference type="AlphaFoldDB" id="A0ABD3QY63"/>
<feature type="region of interest" description="Disordered" evidence="1">
    <location>
        <begin position="18"/>
        <end position="87"/>
    </location>
</feature>
<keyword evidence="3" id="KW-1185">Reference proteome</keyword>
<name>A0ABD3QY63_9STRA</name>
<gene>
    <name evidence="2" type="ORF">ACHAWO_003839</name>
</gene>
<reference evidence="2 3" key="1">
    <citation type="submission" date="2024-10" db="EMBL/GenBank/DDBJ databases">
        <title>Updated reference genomes for cyclostephanoid diatoms.</title>
        <authorList>
            <person name="Roberts W.R."/>
            <person name="Alverson A.J."/>
        </authorList>
    </citation>
    <scope>NUCLEOTIDE SEQUENCE [LARGE SCALE GENOMIC DNA]</scope>
    <source>
        <strain evidence="2 3">AJA010-31</strain>
    </source>
</reference>
<organism evidence="2 3">
    <name type="scientific">Cyclotella atomus</name>
    <dbReference type="NCBI Taxonomy" id="382360"/>
    <lineage>
        <taxon>Eukaryota</taxon>
        <taxon>Sar</taxon>
        <taxon>Stramenopiles</taxon>
        <taxon>Ochrophyta</taxon>
        <taxon>Bacillariophyta</taxon>
        <taxon>Coscinodiscophyceae</taxon>
        <taxon>Thalassiosirophycidae</taxon>
        <taxon>Stephanodiscales</taxon>
        <taxon>Stephanodiscaceae</taxon>
        <taxon>Cyclotella</taxon>
    </lineage>
</organism>
<evidence type="ECO:0000313" key="3">
    <source>
        <dbReference type="Proteomes" id="UP001530400"/>
    </source>
</evidence>
<dbReference type="EMBL" id="JALLPJ020000081">
    <property type="protein sequence ID" value="KAL3803040.1"/>
    <property type="molecule type" value="Genomic_DNA"/>
</dbReference>